<dbReference type="AlphaFoldDB" id="A0A2R6AQR4"/>
<organism evidence="2 3">
    <name type="scientific">Candidatus Marsarchaeota G2 archaeon OSP_D</name>
    <dbReference type="NCBI Taxonomy" id="1978157"/>
    <lineage>
        <taxon>Archaea</taxon>
        <taxon>Candidatus Marsarchaeota</taxon>
        <taxon>Candidatus Marsarchaeota group 2</taxon>
    </lineage>
</organism>
<gene>
    <name evidence="2" type="ORF">B9Q03_09135</name>
</gene>
<protein>
    <recommendedName>
        <fullName evidence="1">PIN domain-containing protein</fullName>
    </recommendedName>
</protein>
<dbReference type="InterPro" id="IPR002716">
    <property type="entry name" value="PIN_dom"/>
</dbReference>
<reference evidence="2 3" key="1">
    <citation type="submission" date="2017-04" db="EMBL/GenBank/DDBJ databases">
        <title>Novel microbial lineages endemic to geothermal iron-oxide mats fill important gaps in the evolutionary history of Archaea.</title>
        <authorList>
            <person name="Jay Z.J."/>
            <person name="Beam J.P."/>
            <person name="Dlakic M."/>
            <person name="Rusch D.B."/>
            <person name="Kozubal M.A."/>
            <person name="Inskeep W.P."/>
        </authorList>
    </citation>
    <scope>NUCLEOTIDE SEQUENCE [LARGE SCALE GENOMIC DNA]</scope>
    <source>
        <strain evidence="2">OSP_D</strain>
    </source>
</reference>
<comment type="caution">
    <text evidence="2">The sequence shown here is derived from an EMBL/GenBank/DDBJ whole genome shotgun (WGS) entry which is preliminary data.</text>
</comment>
<evidence type="ECO:0000313" key="2">
    <source>
        <dbReference type="EMBL" id="PSN88665.1"/>
    </source>
</evidence>
<dbReference type="PANTHER" id="PTHR38826:SF5">
    <property type="entry name" value="RIBONUCLEASE VAPC13"/>
    <property type="match status" value="1"/>
</dbReference>
<dbReference type="Gene3D" id="3.40.50.1010">
    <property type="entry name" value="5'-nuclease"/>
    <property type="match status" value="1"/>
</dbReference>
<sequence>MFLDANFLIYLNTGEQRAWSFFESLVPDNILYTDALVLDETLYISKKKYGVRYTDTADFIKGVILASTKILRIGEEELAYAMRLLHTLDPSDAIHIAVMIRNKEKAIVSENKRLDAIKTIKRIWLQ</sequence>
<dbReference type="PANTHER" id="PTHR38826">
    <property type="entry name" value="RIBONUCLEASE VAPC13"/>
    <property type="match status" value="1"/>
</dbReference>
<proteinExistence type="predicted"/>
<dbReference type="SUPFAM" id="SSF88723">
    <property type="entry name" value="PIN domain-like"/>
    <property type="match status" value="1"/>
</dbReference>
<dbReference type="EMBL" id="NEXE01000115">
    <property type="protein sequence ID" value="PSN88665.1"/>
    <property type="molecule type" value="Genomic_DNA"/>
</dbReference>
<dbReference type="Pfam" id="PF01850">
    <property type="entry name" value="PIN"/>
    <property type="match status" value="1"/>
</dbReference>
<evidence type="ECO:0000259" key="1">
    <source>
        <dbReference type="Pfam" id="PF01850"/>
    </source>
</evidence>
<feature type="domain" description="PIN" evidence="1">
    <location>
        <begin position="1"/>
        <end position="117"/>
    </location>
</feature>
<dbReference type="InterPro" id="IPR029060">
    <property type="entry name" value="PIN-like_dom_sf"/>
</dbReference>
<accession>A0A2R6AQR4</accession>
<dbReference type="CDD" id="cd09854">
    <property type="entry name" value="PIN_VapC-like"/>
    <property type="match status" value="1"/>
</dbReference>
<dbReference type="InterPro" id="IPR052106">
    <property type="entry name" value="PINc/VapC_TA"/>
</dbReference>
<name>A0A2R6AQR4_9ARCH</name>
<evidence type="ECO:0000313" key="3">
    <source>
        <dbReference type="Proteomes" id="UP000240322"/>
    </source>
</evidence>
<dbReference type="Proteomes" id="UP000240322">
    <property type="component" value="Unassembled WGS sequence"/>
</dbReference>